<evidence type="ECO:0000259" key="2">
    <source>
        <dbReference type="PROSITE" id="PS50878"/>
    </source>
</evidence>
<dbReference type="Gene3D" id="3.30.70.270">
    <property type="match status" value="2"/>
</dbReference>
<dbReference type="Gene3D" id="3.10.10.10">
    <property type="entry name" value="HIV Type 1 Reverse Transcriptase, subunit A, domain 1"/>
    <property type="match status" value="1"/>
</dbReference>
<accession>A0A6J1R987</accession>
<dbReference type="PROSITE" id="PS50878">
    <property type="entry name" value="RT_POL"/>
    <property type="match status" value="1"/>
</dbReference>
<reference evidence="4" key="1">
    <citation type="submission" date="2025-08" db="UniProtKB">
        <authorList>
            <consortium name="RefSeq"/>
        </authorList>
    </citation>
    <scope>IDENTIFICATION</scope>
    <source>
        <tissue evidence="4">Whole body</tissue>
    </source>
</reference>
<dbReference type="PANTHER" id="PTHR37984">
    <property type="entry name" value="PROTEIN CBG26694"/>
    <property type="match status" value="1"/>
</dbReference>
<dbReference type="PANTHER" id="PTHR37984:SF13">
    <property type="entry name" value="RIBONUCLEASE H"/>
    <property type="match status" value="1"/>
</dbReference>
<dbReference type="AlphaFoldDB" id="A0A6J1R987"/>
<evidence type="ECO:0000313" key="3">
    <source>
        <dbReference type="Proteomes" id="UP000504618"/>
    </source>
</evidence>
<proteinExistence type="predicted"/>
<feature type="domain" description="Reverse transcriptase" evidence="2">
    <location>
        <begin position="1"/>
        <end position="249"/>
    </location>
</feature>
<keyword evidence="3" id="KW-1185">Reference proteome</keyword>
<dbReference type="InterPro" id="IPR043502">
    <property type="entry name" value="DNA/RNA_pol_sf"/>
</dbReference>
<dbReference type="GO" id="GO:0071897">
    <property type="term" value="P:DNA biosynthetic process"/>
    <property type="evidence" value="ECO:0007669"/>
    <property type="project" value="UniProtKB-ARBA"/>
</dbReference>
<feature type="region of interest" description="Disordered" evidence="1">
    <location>
        <begin position="320"/>
        <end position="353"/>
    </location>
</feature>
<dbReference type="CDD" id="cd01647">
    <property type="entry name" value="RT_LTR"/>
    <property type="match status" value="1"/>
</dbReference>
<dbReference type="InterPro" id="IPR000477">
    <property type="entry name" value="RT_dom"/>
</dbReference>
<name>A0A6J1R987_9HYME</name>
<dbReference type="OrthoDB" id="7553913at2759"/>
<dbReference type="RefSeq" id="XP_024891589.1">
    <property type="nucleotide sequence ID" value="XM_025035821.1"/>
</dbReference>
<organism evidence="3 4">
    <name type="scientific">Temnothorax curvispinosus</name>
    <dbReference type="NCBI Taxonomy" id="300111"/>
    <lineage>
        <taxon>Eukaryota</taxon>
        <taxon>Metazoa</taxon>
        <taxon>Ecdysozoa</taxon>
        <taxon>Arthropoda</taxon>
        <taxon>Hexapoda</taxon>
        <taxon>Insecta</taxon>
        <taxon>Pterygota</taxon>
        <taxon>Neoptera</taxon>
        <taxon>Endopterygota</taxon>
        <taxon>Hymenoptera</taxon>
        <taxon>Apocrita</taxon>
        <taxon>Aculeata</taxon>
        <taxon>Formicoidea</taxon>
        <taxon>Formicidae</taxon>
        <taxon>Myrmicinae</taxon>
        <taxon>Temnothorax</taxon>
    </lineage>
</organism>
<evidence type="ECO:0000256" key="1">
    <source>
        <dbReference type="SAM" id="MobiDB-lite"/>
    </source>
</evidence>
<dbReference type="Pfam" id="PF00078">
    <property type="entry name" value="RVT_1"/>
    <property type="match status" value="1"/>
</dbReference>
<sequence>MQQSKESSESEPESEWYADLFSVEGRELNMEVDGGPDVSLISEKEYKDNFAETPLVASDTTLSYYGGEGSEPIGMLRDVSVNTDKVSAEIDRLVGEGVLSPVETSEWGTPIVPVVKSDGSLRICGDYKGGGVFFSKIDLKEAYAQVLVSEESKQILTISTHRGLFQPNKLPYGIASAPGFFQRQMEQIFAGLPGISVFLDDIIITGKTLEETVQRTSQVLDKLSECGLKLKKEKCELLVRKIRYLGVEIDEHGVHAPQERVDAIDKAPAPTTKRELQAFLGMLNYYAKFIKNRATKLYPLYGVKHWKLDENDFFVIDVENDDRDDDHSPADSQPQEPAQMNLVDDATLSTSRV</sequence>
<dbReference type="InterPro" id="IPR043128">
    <property type="entry name" value="Rev_trsase/Diguanyl_cyclase"/>
</dbReference>
<dbReference type="Proteomes" id="UP000504618">
    <property type="component" value="Unplaced"/>
</dbReference>
<dbReference type="InterPro" id="IPR050951">
    <property type="entry name" value="Retrovirus_Pol_polyprotein"/>
</dbReference>
<dbReference type="GeneID" id="112467273"/>
<dbReference type="SUPFAM" id="SSF56672">
    <property type="entry name" value="DNA/RNA polymerases"/>
    <property type="match status" value="1"/>
</dbReference>
<protein>
    <submittedName>
        <fullName evidence="4">Uncharacterized protein K02A2.6-like</fullName>
    </submittedName>
</protein>
<evidence type="ECO:0000313" key="4">
    <source>
        <dbReference type="RefSeq" id="XP_024891589.1"/>
    </source>
</evidence>
<gene>
    <name evidence="4" type="primary">LOC112467273</name>
</gene>